<accession>A0A1N6JHH7</accession>
<reference evidence="2 3" key="1">
    <citation type="submission" date="2016-11" db="EMBL/GenBank/DDBJ databases">
        <authorList>
            <person name="Jaros S."/>
            <person name="Januszkiewicz K."/>
            <person name="Wedrychowicz H."/>
        </authorList>
    </citation>
    <scope>NUCLEOTIDE SEQUENCE [LARGE SCALE GENOMIC DNA]</scope>
    <source>
        <strain evidence="2 3">DSM 24787</strain>
    </source>
</reference>
<dbReference type="CDD" id="cd00118">
    <property type="entry name" value="LysM"/>
    <property type="match status" value="1"/>
</dbReference>
<dbReference type="OrthoDB" id="370541at2"/>
<dbReference type="SUPFAM" id="SSF54106">
    <property type="entry name" value="LysM domain"/>
    <property type="match status" value="1"/>
</dbReference>
<dbReference type="PANTHER" id="PTHR34700">
    <property type="entry name" value="POTASSIUM BINDING PROTEIN KBP"/>
    <property type="match status" value="1"/>
</dbReference>
<keyword evidence="3" id="KW-1185">Reference proteome</keyword>
<dbReference type="Pfam" id="PF01476">
    <property type="entry name" value="LysM"/>
    <property type="match status" value="1"/>
</dbReference>
<feature type="domain" description="LysM" evidence="1">
    <location>
        <begin position="74"/>
        <end position="121"/>
    </location>
</feature>
<sequence length="124" mass="13634">MALQDKYATLIQQATSAGVSGLQVVEQNNVLYVTGTAPSSAVKDQIWSTYEKLDPEMRSGDMVLNISVAEGAEQEYEVKSGDSLSKIAKNYPGLTWQKIYEANKDQIKNPDIIQPGWKLKIPSA</sequence>
<organism evidence="2 3">
    <name type="scientific">Chitinophaga niabensis</name>
    <dbReference type="NCBI Taxonomy" id="536979"/>
    <lineage>
        <taxon>Bacteria</taxon>
        <taxon>Pseudomonadati</taxon>
        <taxon>Bacteroidota</taxon>
        <taxon>Chitinophagia</taxon>
        <taxon>Chitinophagales</taxon>
        <taxon>Chitinophagaceae</taxon>
        <taxon>Chitinophaga</taxon>
    </lineage>
</organism>
<dbReference type="Proteomes" id="UP000185003">
    <property type="component" value="Unassembled WGS sequence"/>
</dbReference>
<dbReference type="SMART" id="SM00257">
    <property type="entry name" value="LysM"/>
    <property type="match status" value="1"/>
</dbReference>
<dbReference type="InterPro" id="IPR036779">
    <property type="entry name" value="LysM_dom_sf"/>
</dbReference>
<gene>
    <name evidence="2" type="ORF">SAMN04488055_4025</name>
</gene>
<proteinExistence type="predicted"/>
<name>A0A1N6JHH7_9BACT</name>
<evidence type="ECO:0000259" key="1">
    <source>
        <dbReference type="PROSITE" id="PS51782"/>
    </source>
</evidence>
<dbReference type="PROSITE" id="PS51782">
    <property type="entry name" value="LYSM"/>
    <property type="match status" value="1"/>
</dbReference>
<dbReference type="EMBL" id="FSRA01000002">
    <property type="protein sequence ID" value="SIO43775.1"/>
    <property type="molecule type" value="Genomic_DNA"/>
</dbReference>
<dbReference type="InterPro" id="IPR052196">
    <property type="entry name" value="Bact_Kbp"/>
</dbReference>
<dbReference type="STRING" id="536979.SAMN04488055_4025"/>
<evidence type="ECO:0000313" key="2">
    <source>
        <dbReference type="EMBL" id="SIO43775.1"/>
    </source>
</evidence>
<evidence type="ECO:0000313" key="3">
    <source>
        <dbReference type="Proteomes" id="UP000185003"/>
    </source>
</evidence>
<dbReference type="Gene3D" id="3.10.350.10">
    <property type="entry name" value="LysM domain"/>
    <property type="match status" value="1"/>
</dbReference>
<dbReference type="RefSeq" id="WP_074241379.1">
    <property type="nucleotide sequence ID" value="NZ_FSRA01000002.1"/>
</dbReference>
<dbReference type="InterPro" id="IPR018392">
    <property type="entry name" value="LysM"/>
</dbReference>
<dbReference type="PANTHER" id="PTHR34700:SF4">
    <property type="entry name" value="PHAGE-LIKE ELEMENT PBSX PROTEIN XKDP"/>
    <property type="match status" value="1"/>
</dbReference>
<dbReference type="AlphaFoldDB" id="A0A1N6JHH7"/>
<protein>
    <submittedName>
        <fullName evidence="2">LysM domain-containing protein</fullName>
    </submittedName>
</protein>